<dbReference type="EMBL" id="CP013232">
    <property type="protein sequence ID" value="AMO93072.1"/>
    <property type="molecule type" value="Genomic_DNA"/>
</dbReference>
<dbReference type="InterPro" id="IPR050832">
    <property type="entry name" value="Bact_Acetyltransf"/>
</dbReference>
<dbReference type="SUPFAM" id="SSF55729">
    <property type="entry name" value="Acyl-CoA N-acyltransferases (Nat)"/>
    <property type="match status" value="1"/>
</dbReference>
<keyword evidence="2" id="KW-0012">Acyltransferase</keyword>
<reference evidence="4 5" key="1">
    <citation type="submission" date="2015-11" db="EMBL/GenBank/DDBJ databases">
        <title>Exploring the genomic traits of fungus-feeding bacterial genus Collimonas.</title>
        <authorList>
            <person name="Song C."/>
            <person name="Schmidt R."/>
            <person name="de Jager V."/>
            <person name="Krzyzanowska D."/>
            <person name="Jongedijk E."/>
            <person name="Cankar K."/>
            <person name="Beekwilder J."/>
            <person name="van Veen A."/>
            <person name="de Boer W."/>
            <person name="van Veen J.A."/>
            <person name="Garbeva P."/>
        </authorList>
    </citation>
    <scope>NUCLEOTIDE SEQUENCE [LARGE SCALE GENOMIC DNA]</scope>
    <source>
        <strain evidence="4 5">Ter6</strain>
    </source>
</reference>
<dbReference type="Gene3D" id="3.40.630.30">
    <property type="match status" value="1"/>
</dbReference>
<evidence type="ECO:0000256" key="1">
    <source>
        <dbReference type="ARBA" id="ARBA00022679"/>
    </source>
</evidence>
<evidence type="ECO:0000313" key="5">
    <source>
        <dbReference type="Proteomes" id="UP000072421"/>
    </source>
</evidence>
<dbReference type="InterPro" id="IPR000182">
    <property type="entry name" value="GNAT_dom"/>
</dbReference>
<dbReference type="Pfam" id="PF00583">
    <property type="entry name" value="Acetyltransf_1"/>
    <property type="match status" value="1"/>
</dbReference>
<gene>
    <name evidence="4" type="ORF">CFter6_0341</name>
</gene>
<sequence length="199" mass="22730">MTTQVPKILFNATDFEARKLTEDDLPALQDFFIANPEYFLAVNGMLPRPDEARQEFEDRPPADMPFDEVYMIGFVDRADHFVGMATVLSNLFAPHVWHIGTFIVATSLHGTGTAGFLYQRLEDWAKEEGAYWLRLGVVAGNLKAERFWEKVGYQETRRRTGAQLGNMTHTIRVFVKPLRMSGLEEYLSLVARDQPEPES</sequence>
<feature type="domain" description="N-acetyltransferase" evidence="3">
    <location>
        <begin position="15"/>
        <end position="172"/>
    </location>
</feature>
<dbReference type="GO" id="GO:0016747">
    <property type="term" value="F:acyltransferase activity, transferring groups other than amino-acyl groups"/>
    <property type="evidence" value="ECO:0007669"/>
    <property type="project" value="InterPro"/>
</dbReference>
<dbReference type="PATRIC" id="fig|158899.10.peg.335"/>
<organism evidence="4">
    <name type="scientific">Collimonas fungivorans</name>
    <dbReference type="NCBI Taxonomy" id="158899"/>
    <lineage>
        <taxon>Bacteria</taxon>
        <taxon>Pseudomonadati</taxon>
        <taxon>Pseudomonadota</taxon>
        <taxon>Betaproteobacteria</taxon>
        <taxon>Burkholderiales</taxon>
        <taxon>Oxalobacteraceae</taxon>
        <taxon>Collimonas</taxon>
    </lineage>
</organism>
<proteinExistence type="predicted"/>
<dbReference type="PANTHER" id="PTHR43877:SF2">
    <property type="entry name" value="AMINOALKYLPHOSPHONATE N-ACETYLTRANSFERASE-RELATED"/>
    <property type="match status" value="1"/>
</dbReference>
<dbReference type="InterPro" id="IPR016181">
    <property type="entry name" value="Acyl_CoA_acyltransferase"/>
</dbReference>
<dbReference type="CDD" id="cd04301">
    <property type="entry name" value="NAT_SF"/>
    <property type="match status" value="1"/>
</dbReference>
<dbReference type="PANTHER" id="PTHR43877">
    <property type="entry name" value="AMINOALKYLPHOSPHONATE N-ACETYLTRANSFERASE-RELATED-RELATED"/>
    <property type="match status" value="1"/>
</dbReference>
<accession>A0A127P5H9</accession>
<dbReference type="PROSITE" id="PS51186">
    <property type="entry name" value="GNAT"/>
    <property type="match status" value="1"/>
</dbReference>
<evidence type="ECO:0000313" key="4">
    <source>
        <dbReference type="EMBL" id="AMO93072.1"/>
    </source>
</evidence>
<keyword evidence="1 4" id="KW-0808">Transferase</keyword>
<dbReference type="Proteomes" id="UP000072421">
    <property type="component" value="Chromosome"/>
</dbReference>
<evidence type="ECO:0000259" key="3">
    <source>
        <dbReference type="PROSITE" id="PS51186"/>
    </source>
</evidence>
<evidence type="ECO:0000256" key="2">
    <source>
        <dbReference type="ARBA" id="ARBA00023315"/>
    </source>
</evidence>
<name>A0A127P5H9_9BURK</name>
<protein>
    <submittedName>
        <fullName evidence="4">Acetyltransferase family protein</fullName>
    </submittedName>
</protein>
<dbReference type="AlphaFoldDB" id="A0A127P5H9"/>